<evidence type="ECO:0008006" key="5">
    <source>
        <dbReference type="Google" id="ProtNLM"/>
    </source>
</evidence>
<evidence type="ECO:0000256" key="1">
    <source>
        <dbReference type="SAM" id="MobiDB-lite"/>
    </source>
</evidence>
<dbReference type="EMBL" id="LT991977">
    <property type="protein sequence ID" value="SPK74680.1"/>
    <property type="molecule type" value="Genomic_DNA"/>
</dbReference>
<accession>A0A375IKP9</accession>
<proteinExistence type="predicted"/>
<gene>
    <name evidence="3" type="ORF">CT19425_MP20390</name>
</gene>
<keyword evidence="3" id="KW-0614">Plasmid</keyword>
<feature type="chain" id="PRO_5017077695" description="Lipoprotein" evidence="2">
    <location>
        <begin position="19"/>
        <end position="313"/>
    </location>
</feature>
<evidence type="ECO:0000313" key="3">
    <source>
        <dbReference type="EMBL" id="SPK74680.1"/>
    </source>
</evidence>
<name>A0A375IKP9_9BURK</name>
<dbReference type="AlphaFoldDB" id="A0A375IKP9"/>
<evidence type="ECO:0000256" key="2">
    <source>
        <dbReference type="SAM" id="SignalP"/>
    </source>
</evidence>
<evidence type="ECO:0000313" key="4">
    <source>
        <dbReference type="Proteomes" id="UP000255505"/>
    </source>
</evidence>
<dbReference type="Proteomes" id="UP000255505">
    <property type="component" value="Plasmid II"/>
</dbReference>
<protein>
    <recommendedName>
        <fullName evidence="5">Lipoprotein</fullName>
    </recommendedName>
</protein>
<dbReference type="RefSeq" id="WP_231942574.1">
    <property type="nucleotide sequence ID" value="NZ_LT991977.1"/>
</dbReference>
<reference evidence="3 4" key="1">
    <citation type="submission" date="2018-01" db="EMBL/GenBank/DDBJ databases">
        <authorList>
            <person name="Gaut B.S."/>
            <person name="Morton B.R."/>
            <person name="Clegg M.T."/>
            <person name="Duvall M.R."/>
        </authorList>
    </citation>
    <scope>NUCLEOTIDE SEQUENCE [LARGE SCALE GENOMIC DNA]</scope>
    <source>
        <strain evidence="3">Cupriavidus taiwanensis LMG 19425</strain>
        <plasmid evidence="4">Plasmid ii</plasmid>
    </source>
</reference>
<feature type="compositionally biased region" description="Pro residues" evidence="1">
    <location>
        <begin position="32"/>
        <end position="66"/>
    </location>
</feature>
<keyword evidence="2" id="KW-0732">Signal</keyword>
<organism evidence="3 4">
    <name type="scientific">Cupriavidus taiwanensis</name>
    <dbReference type="NCBI Taxonomy" id="164546"/>
    <lineage>
        <taxon>Bacteria</taxon>
        <taxon>Pseudomonadati</taxon>
        <taxon>Pseudomonadota</taxon>
        <taxon>Betaproteobacteria</taxon>
        <taxon>Burkholderiales</taxon>
        <taxon>Burkholderiaceae</taxon>
        <taxon>Cupriavidus</taxon>
    </lineage>
</organism>
<feature type="region of interest" description="Disordered" evidence="1">
    <location>
        <begin position="22"/>
        <end position="88"/>
    </location>
</feature>
<dbReference type="PROSITE" id="PS51257">
    <property type="entry name" value="PROKAR_LIPOPROTEIN"/>
    <property type="match status" value="1"/>
</dbReference>
<geneLocation type="plasmid" evidence="3">
    <name>II</name>
</geneLocation>
<sequence length="313" mass="31837">MRQLVMPAALLSAIALLAACGGGDDGTSTTAPPTPPSDNQPAPAPVPEPVPKPVPKPAPEPAPAPEPKGELLPSLGAPQAGSTAAVGNGSEGIWVSFTTTTLVDSSGRFIQPRLLAVLRGTFQFSGSSWTLGLDTLYETGLARPVTGSGTITPGQRLDGNFVVPPSTDTNGLAGIYDSSNALAVDQAAIAGDWKQSGFAMHIDPAGHVAGTYTAGTRVCELQGTATLATPGSAKNLYAVRIFAQASTQPGTTGCALSTGIPHDGLAAIRLMPANGEIVVNSNTRYVRTLVMSASTGTGGFFATQMSKQPQYPQ</sequence>
<feature type="signal peptide" evidence="2">
    <location>
        <begin position="1"/>
        <end position="18"/>
    </location>
</feature>